<dbReference type="AlphaFoldDB" id="A0AAD9JH64"/>
<gene>
    <name evidence="2" type="ORF">LSH36_308g02013</name>
</gene>
<comment type="caution">
    <text evidence="2">The sequence shown here is derived from an EMBL/GenBank/DDBJ whole genome shotgun (WGS) entry which is preliminary data.</text>
</comment>
<sequence length="98" mass="11303">MAQEDPFMALMVYRATPVAATGYSPSKPVMDRTTCTTMPTINRNLVPQWPDPEKKRLPNWVKERLIELYQTNKDTTEEESSDDGAERRFRIGKRNLGN</sequence>
<organism evidence="2 3">
    <name type="scientific">Paralvinella palmiformis</name>
    <dbReference type="NCBI Taxonomy" id="53620"/>
    <lineage>
        <taxon>Eukaryota</taxon>
        <taxon>Metazoa</taxon>
        <taxon>Spiralia</taxon>
        <taxon>Lophotrochozoa</taxon>
        <taxon>Annelida</taxon>
        <taxon>Polychaeta</taxon>
        <taxon>Sedentaria</taxon>
        <taxon>Canalipalpata</taxon>
        <taxon>Terebellida</taxon>
        <taxon>Terebelliformia</taxon>
        <taxon>Alvinellidae</taxon>
        <taxon>Paralvinella</taxon>
    </lineage>
</organism>
<proteinExistence type="predicted"/>
<accession>A0AAD9JH64</accession>
<evidence type="ECO:0000313" key="2">
    <source>
        <dbReference type="EMBL" id="KAK2153079.1"/>
    </source>
</evidence>
<keyword evidence="3" id="KW-1185">Reference proteome</keyword>
<reference evidence="2" key="1">
    <citation type="journal article" date="2023" name="Mol. Biol. Evol.">
        <title>Third-Generation Sequencing Reveals the Adaptive Role of the Epigenome in Three Deep-Sea Polychaetes.</title>
        <authorList>
            <person name="Perez M."/>
            <person name="Aroh O."/>
            <person name="Sun Y."/>
            <person name="Lan Y."/>
            <person name="Juniper S.K."/>
            <person name="Young C.R."/>
            <person name="Angers B."/>
            <person name="Qian P.Y."/>
        </authorList>
    </citation>
    <scope>NUCLEOTIDE SEQUENCE</scope>
    <source>
        <strain evidence="2">P08H-3</strain>
    </source>
</reference>
<evidence type="ECO:0000256" key="1">
    <source>
        <dbReference type="SAM" id="MobiDB-lite"/>
    </source>
</evidence>
<protein>
    <submittedName>
        <fullName evidence="2">Uncharacterized protein</fullName>
    </submittedName>
</protein>
<dbReference type="Proteomes" id="UP001208570">
    <property type="component" value="Unassembled WGS sequence"/>
</dbReference>
<name>A0AAD9JH64_9ANNE</name>
<evidence type="ECO:0000313" key="3">
    <source>
        <dbReference type="Proteomes" id="UP001208570"/>
    </source>
</evidence>
<dbReference type="EMBL" id="JAODUP010000308">
    <property type="protein sequence ID" value="KAK2153079.1"/>
    <property type="molecule type" value="Genomic_DNA"/>
</dbReference>
<feature type="region of interest" description="Disordered" evidence="1">
    <location>
        <begin position="71"/>
        <end position="98"/>
    </location>
</feature>